<accession>A0A368KT62</accession>
<dbReference type="OrthoDB" id="235850at2"/>
<dbReference type="Proteomes" id="UP000253562">
    <property type="component" value="Unassembled WGS sequence"/>
</dbReference>
<reference evidence="2 3" key="1">
    <citation type="submission" date="2018-07" db="EMBL/GenBank/DDBJ databases">
        <title>Comparative genomes isolates from brazilian mangrove.</title>
        <authorList>
            <person name="De Araujo J.E."/>
            <person name="Taketani R.G."/>
            <person name="Silva M.C.P."/>
            <person name="Lourenco M.V."/>
            <person name="Oliveira V.M."/>
            <person name="Andreote F.D."/>
        </authorList>
    </citation>
    <scope>NUCLEOTIDE SEQUENCE [LARGE SCALE GENOMIC DNA]</scope>
    <source>
        <strain evidence="2 3">HEX PRIS-MGV</strain>
    </source>
</reference>
<gene>
    <name evidence="2" type="ORF">DTL42_08360</name>
</gene>
<evidence type="ECO:0000313" key="3">
    <source>
        <dbReference type="Proteomes" id="UP000253562"/>
    </source>
</evidence>
<sequence>MLRFAMLLGLALLLGSTTDLTAAPQIEKASLYGLTSGKTTHLTLTGKQLAPSPVIKLDFPVSDVRVLPGSNGQTIELEIDLPAETSPRHGHLRVATETGISNPITLGIDSLPQASFTDTIDALPIALSGKLSGAQLLTTSFTGKAGQRVAIEVEAQRLGSKLEPLVSLVDSRDTQLGYSSREISLHGDARLVVELPRDGLYSIKLQDALFRGGSPGHFRLKIGDLAFADRVFPLAVYQAEDAASLKPLTTLATEPPLDARLTNWDANDPTVTNLSVEVIGATTGPQPTVERSDIPEFREPESSESATSIGAAPLGISGILREPKERDEFLIDVTPGTKYRAEVFAQRIHSPVDAVLEVRKPDGAMLATSDDQSNTPDPATTFDVPSEVQQVKLVVYDLSHAAGPMHAYRLRVTPENRPDFQLHVAQQSINIPAGGSAVVEVVAERRGFNEAIALRFPQLPPGVTTSLHEIPARTDRALVTFTAASDAQATSIGPIIGETKLNGLPIVREASIGPNKPIFGLAPETSQLGFGIVQKPKLLVTWSSDLPDDALGLGQVTALPLSVKRAEGQTGPVRFSLITSQVIPQDKGKPDQSKAIKLAKEIILPADQTDATLTLITPPQLDDIAWDIAAKAELLSADQQKVLATAVSPAKRFSLGSPLFLALSGETVVRFQGKIERAGGFQHPVIVTANGLPQNAKSAAVEVPADKSEFTIEITLPPGIKPEQLASVHLIATAKRNGEDVTSNPISIKLETGAK</sequence>
<comment type="caution">
    <text evidence="2">The sequence shown here is derived from an EMBL/GenBank/DDBJ whole genome shotgun (WGS) entry which is preliminary data.</text>
</comment>
<evidence type="ECO:0008006" key="4">
    <source>
        <dbReference type="Google" id="ProtNLM"/>
    </source>
</evidence>
<dbReference type="RefSeq" id="WP_114368259.1">
    <property type="nucleotide sequence ID" value="NZ_QPEX01000011.1"/>
</dbReference>
<dbReference type="AlphaFoldDB" id="A0A368KT62"/>
<feature type="signal peptide" evidence="1">
    <location>
        <begin position="1"/>
        <end position="22"/>
    </location>
</feature>
<proteinExistence type="predicted"/>
<protein>
    <recommendedName>
        <fullName evidence="4">Peptidase C-terminal archaeal/bacterial domain-containing protein</fullName>
    </recommendedName>
</protein>
<name>A0A368KT62_9BACT</name>
<evidence type="ECO:0000313" key="2">
    <source>
        <dbReference type="EMBL" id="RCS52835.1"/>
    </source>
</evidence>
<keyword evidence="1" id="KW-0732">Signal</keyword>
<dbReference type="EMBL" id="QPEX01000011">
    <property type="protein sequence ID" value="RCS52835.1"/>
    <property type="molecule type" value="Genomic_DNA"/>
</dbReference>
<dbReference type="Gene3D" id="2.60.120.380">
    <property type="match status" value="1"/>
</dbReference>
<organism evidence="2 3">
    <name type="scientific">Bremerella cremea</name>
    <dbReference type="NCBI Taxonomy" id="1031537"/>
    <lineage>
        <taxon>Bacteria</taxon>
        <taxon>Pseudomonadati</taxon>
        <taxon>Planctomycetota</taxon>
        <taxon>Planctomycetia</taxon>
        <taxon>Pirellulales</taxon>
        <taxon>Pirellulaceae</taxon>
        <taxon>Bremerella</taxon>
    </lineage>
</organism>
<feature type="chain" id="PRO_5016942781" description="Peptidase C-terminal archaeal/bacterial domain-containing protein" evidence="1">
    <location>
        <begin position="23"/>
        <end position="755"/>
    </location>
</feature>
<evidence type="ECO:0000256" key="1">
    <source>
        <dbReference type="SAM" id="SignalP"/>
    </source>
</evidence>